<proteinExistence type="predicted"/>
<evidence type="ECO:0000313" key="2">
    <source>
        <dbReference type="EMBL" id="GAA4648058.1"/>
    </source>
</evidence>
<keyword evidence="3" id="KW-1185">Reference proteome</keyword>
<dbReference type="InterPro" id="IPR046341">
    <property type="entry name" value="SET_dom_sf"/>
</dbReference>
<accession>A0ABP8UVX6</accession>
<feature type="region of interest" description="Disordered" evidence="1">
    <location>
        <begin position="194"/>
        <end position="224"/>
    </location>
</feature>
<name>A0ABP8UVX6_9GAMM</name>
<dbReference type="SUPFAM" id="SSF82199">
    <property type="entry name" value="SET domain"/>
    <property type="match status" value="1"/>
</dbReference>
<gene>
    <name evidence="2" type="ORF">GCM10023116_03220</name>
</gene>
<evidence type="ECO:0000256" key="1">
    <source>
        <dbReference type="SAM" id="MobiDB-lite"/>
    </source>
</evidence>
<organism evidence="2 3">
    <name type="scientific">Kistimonas scapharcae</name>
    <dbReference type="NCBI Taxonomy" id="1036133"/>
    <lineage>
        <taxon>Bacteria</taxon>
        <taxon>Pseudomonadati</taxon>
        <taxon>Pseudomonadota</taxon>
        <taxon>Gammaproteobacteria</taxon>
        <taxon>Oceanospirillales</taxon>
        <taxon>Endozoicomonadaceae</taxon>
        <taxon>Kistimonas</taxon>
    </lineage>
</organism>
<dbReference type="Gene3D" id="2.170.270.10">
    <property type="entry name" value="SET domain"/>
    <property type="match status" value="1"/>
</dbReference>
<reference evidence="3" key="1">
    <citation type="journal article" date="2019" name="Int. J. Syst. Evol. Microbiol.">
        <title>The Global Catalogue of Microorganisms (GCM) 10K type strain sequencing project: providing services to taxonomists for standard genome sequencing and annotation.</title>
        <authorList>
            <consortium name="The Broad Institute Genomics Platform"/>
            <consortium name="The Broad Institute Genome Sequencing Center for Infectious Disease"/>
            <person name="Wu L."/>
            <person name="Ma J."/>
        </authorList>
    </citation>
    <scope>NUCLEOTIDE SEQUENCE [LARGE SCALE GENOMIC DNA]</scope>
    <source>
        <strain evidence="3">JCM 17805</strain>
    </source>
</reference>
<protein>
    <submittedName>
        <fullName evidence="2">Uncharacterized protein</fullName>
    </submittedName>
</protein>
<dbReference type="EMBL" id="BAABFL010000023">
    <property type="protein sequence ID" value="GAA4648058.1"/>
    <property type="molecule type" value="Genomic_DNA"/>
</dbReference>
<comment type="caution">
    <text evidence="2">The sequence shown here is derived from an EMBL/GenBank/DDBJ whole genome shotgun (WGS) entry which is preliminary data.</text>
</comment>
<sequence length="372" mass="42755">MPSGIDREGHGVYIEKTIPLNQRICRYEGDTVFRYFPEPEKNKFVVFTSVDENFADCIQLSARFVSWLGIYYKPAEALIEIGINGTGAISFINHAPEPEANVRLQANYNEEYIKRSENKVIIDSRKKLKKFLTKIPPYIKAYARKEIAEYTELSCDYTRGKQILLFDENPVIRPTKPIMGTLKHALALDAIPAAPASDSDTSSDSYESDSSDTGDSSDMETGSRVRPEMIDMEKMPPLLRLFNQDIIVVLRDRYERKPLGYLTNILDFISEKSQETDIAEKYKEILKLIAEYNKIDSEKGNKNQLINTTARLTHAERKQASDFLKATNNAFSGYMFHITDEEWDYFINTGEAWDEDQRSRRKRRKTSSKIAC</sequence>
<feature type="compositionally biased region" description="Low complexity" evidence="1">
    <location>
        <begin position="194"/>
        <end position="205"/>
    </location>
</feature>
<evidence type="ECO:0000313" key="3">
    <source>
        <dbReference type="Proteomes" id="UP001500604"/>
    </source>
</evidence>
<dbReference type="Proteomes" id="UP001500604">
    <property type="component" value="Unassembled WGS sequence"/>
</dbReference>
<feature type="compositionally biased region" description="Acidic residues" evidence="1">
    <location>
        <begin position="206"/>
        <end position="218"/>
    </location>
</feature>